<keyword evidence="6" id="KW-0411">Iron-sulfur</keyword>
<dbReference type="RefSeq" id="WP_091817281.1">
    <property type="nucleotide sequence ID" value="NZ_FNCQ01000008.1"/>
</dbReference>
<evidence type="ECO:0000256" key="5">
    <source>
        <dbReference type="ARBA" id="ARBA00023004"/>
    </source>
</evidence>
<keyword evidence="2" id="KW-0004">4Fe-4S</keyword>
<evidence type="ECO:0000256" key="2">
    <source>
        <dbReference type="ARBA" id="ARBA00022485"/>
    </source>
</evidence>
<evidence type="ECO:0000256" key="6">
    <source>
        <dbReference type="ARBA" id="ARBA00023014"/>
    </source>
</evidence>
<dbReference type="GO" id="GO:0046872">
    <property type="term" value="F:metal ion binding"/>
    <property type="evidence" value="ECO:0007669"/>
    <property type="project" value="UniProtKB-KW"/>
</dbReference>
<dbReference type="InterPro" id="IPR058240">
    <property type="entry name" value="rSAM_sf"/>
</dbReference>
<dbReference type="GO" id="GO:0016829">
    <property type="term" value="F:lyase activity"/>
    <property type="evidence" value="ECO:0007669"/>
    <property type="project" value="UniProtKB-KW"/>
</dbReference>
<dbReference type="Proteomes" id="UP000198779">
    <property type="component" value="Unassembled WGS sequence"/>
</dbReference>
<dbReference type="Gene3D" id="3.20.20.70">
    <property type="entry name" value="Aldolase class I"/>
    <property type="match status" value="1"/>
</dbReference>
<dbReference type="PANTHER" id="PTHR30352">
    <property type="entry name" value="PYRUVATE FORMATE-LYASE-ACTIVATING ENZYME"/>
    <property type="match status" value="1"/>
</dbReference>
<dbReference type="PROSITE" id="PS51918">
    <property type="entry name" value="RADICAL_SAM"/>
    <property type="match status" value="1"/>
</dbReference>
<evidence type="ECO:0000256" key="3">
    <source>
        <dbReference type="ARBA" id="ARBA00022691"/>
    </source>
</evidence>
<dbReference type="InterPro" id="IPR007197">
    <property type="entry name" value="rSAM"/>
</dbReference>
<evidence type="ECO:0000313" key="9">
    <source>
        <dbReference type="Proteomes" id="UP000198779"/>
    </source>
</evidence>
<dbReference type="InterPro" id="IPR034457">
    <property type="entry name" value="Organic_radical-activating"/>
</dbReference>
<keyword evidence="5" id="KW-0408">Iron</keyword>
<comment type="cofactor">
    <cofactor evidence="1">
        <name>[4Fe-4S] cluster</name>
        <dbReference type="ChEBI" id="CHEBI:49883"/>
    </cofactor>
</comment>
<keyword evidence="9" id="KW-1185">Reference proteome</keyword>
<dbReference type="SFLD" id="SFLDS00029">
    <property type="entry name" value="Radical_SAM"/>
    <property type="match status" value="1"/>
</dbReference>
<keyword evidence="3" id="KW-0949">S-adenosyl-L-methionine</keyword>
<evidence type="ECO:0000256" key="1">
    <source>
        <dbReference type="ARBA" id="ARBA00001966"/>
    </source>
</evidence>
<gene>
    <name evidence="8" type="ORF">SAMN04487901_10836</name>
</gene>
<evidence type="ECO:0000256" key="4">
    <source>
        <dbReference type="ARBA" id="ARBA00022723"/>
    </source>
</evidence>
<dbReference type="AlphaFoldDB" id="A0A1G7WKD0"/>
<dbReference type="EMBL" id="FNCQ01000008">
    <property type="protein sequence ID" value="SDG71650.1"/>
    <property type="molecule type" value="Genomic_DNA"/>
</dbReference>
<protein>
    <submittedName>
        <fullName evidence="8">Pyruvate formate lyase activating enzyme</fullName>
    </submittedName>
</protein>
<evidence type="ECO:0000259" key="7">
    <source>
        <dbReference type="PROSITE" id="PS51918"/>
    </source>
</evidence>
<dbReference type="STRING" id="645274.SAMN04487901_10836"/>
<dbReference type="SUPFAM" id="SSF102114">
    <property type="entry name" value="Radical SAM enzymes"/>
    <property type="match status" value="1"/>
</dbReference>
<feature type="domain" description="Radical SAM core" evidence="7">
    <location>
        <begin position="16"/>
        <end position="205"/>
    </location>
</feature>
<dbReference type="GO" id="GO:0051539">
    <property type="term" value="F:4 iron, 4 sulfur cluster binding"/>
    <property type="evidence" value="ECO:0007669"/>
    <property type="project" value="UniProtKB-KW"/>
</dbReference>
<sequence length="205" mass="23697">MKKVPLIGICRHRLVTDGQGVTTLVAFHDCPLRCQYCLNAQCLHADGIWKQLGVQDILNEVMQDNLYFQATGGGITFGGGEPLLRSREIAAFSKQCPAEWHIYIETSLNVPLQAVEAVAPFIDHYYIDVKDMNPDIYRRYTSRDNRLVQENLLWLASHDYCQKVTIRLPHIPDYNTEEDREKSREVLQTMGFREFDCFDYLYVTS</sequence>
<reference evidence="9" key="1">
    <citation type="submission" date="2016-10" db="EMBL/GenBank/DDBJ databases">
        <authorList>
            <person name="Varghese N."/>
            <person name="Submissions S."/>
        </authorList>
    </citation>
    <scope>NUCLEOTIDE SEQUENCE [LARGE SCALE GENOMIC DNA]</scope>
    <source>
        <strain evidence="9">BP1-148</strain>
    </source>
</reference>
<keyword evidence="8" id="KW-0456">Lyase</keyword>
<name>A0A1G7WKD0_9BACT</name>
<keyword evidence="8" id="KW-0670">Pyruvate</keyword>
<keyword evidence="4" id="KW-0479">Metal-binding</keyword>
<dbReference type="PANTHER" id="PTHR30352:SF4">
    <property type="entry name" value="PYRUVATE FORMATE-LYASE 2-ACTIVATING ENZYME"/>
    <property type="match status" value="1"/>
</dbReference>
<dbReference type="InterPro" id="IPR013785">
    <property type="entry name" value="Aldolase_TIM"/>
</dbReference>
<organism evidence="8 9">
    <name type="scientific">Prevotella communis</name>
    <dbReference type="NCBI Taxonomy" id="2913614"/>
    <lineage>
        <taxon>Bacteria</taxon>
        <taxon>Pseudomonadati</taxon>
        <taxon>Bacteroidota</taxon>
        <taxon>Bacteroidia</taxon>
        <taxon>Bacteroidales</taxon>
        <taxon>Prevotellaceae</taxon>
        <taxon>Prevotella</taxon>
    </lineage>
</organism>
<dbReference type="Pfam" id="PF04055">
    <property type="entry name" value="Radical_SAM"/>
    <property type="match status" value="1"/>
</dbReference>
<proteinExistence type="predicted"/>
<evidence type="ECO:0000313" key="8">
    <source>
        <dbReference type="EMBL" id="SDG71650.1"/>
    </source>
</evidence>
<accession>A0A1G7WKD0</accession>